<protein>
    <submittedName>
        <fullName evidence="2">Uncharacterized protein</fullName>
    </submittedName>
</protein>
<proteinExistence type="predicted"/>
<feature type="transmembrane region" description="Helical" evidence="1">
    <location>
        <begin position="58"/>
        <end position="91"/>
    </location>
</feature>
<comment type="caution">
    <text evidence="2">The sequence shown here is derived from an EMBL/GenBank/DDBJ whole genome shotgun (WGS) entry which is preliminary data.</text>
</comment>
<keyword evidence="1" id="KW-1133">Transmembrane helix</keyword>
<evidence type="ECO:0000313" key="2">
    <source>
        <dbReference type="EMBL" id="GFR99174.1"/>
    </source>
</evidence>
<dbReference type="AlphaFoldDB" id="A0AAV4HN99"/>
<organism evidence="2 3">
    <name type="scientific">Elysia marginata</name>
    <dbReference type="NCBI Taxonomy" id="1093978"/>
    <lineage>
        <taxon>Eukaryota</taxon>
        <taxon>Metazoa</taxon>
        <taxon>Spiralia</taxon>
        <taxon>Lophotrochozoa</taxon>
        <taxon>Mollusca</taxon>
        <taxon>Gastropoda</taxon>
        <taxon>Heterobranchia</taxon>
        <taxon>Euthyneura</taxon>
        <taxon>Panpulmonata</taxon>
        <taxon>Sacoglossa</taxon>
        <taxon>Placobranchoidea</taxon>
        <taxon>Plakobranchidae</taxon>
        <taxon>Elysia</taxon>
    </lineage>
</organism>
<sequence>MSITTTADSNTMLTNKVEIWACHVKEAIWTVGGIRLSDPLLFTLQQAIQGGCRKPGDLVVVVIVEVVVVVVVVAVVVVVVVVVVVIVVVVCSCYG</sequence>
<keyword evidence="1" id="KW-0812">Transmembrane</keyword>
<dbReference type="Proteomes" id="UP000762676">
    <property type="component" value="Unassembled WGS sequence"/>
</dbReference>
<dbReference type="EMBL" id="BMAT01005745">
    <property type="protein sequence ID" value="GFR99174.1"/>
    <property type="molecule type" value="Genomic_DNA"/>
</dbReference>
<accession>A0AAV4HN99</accession>
<evidence type="ECO:0000313" key="3">
    <source>
        <dbReference type="Proteomes" id="UP000762676"/>
    </source>
</evidence>
<keyword evidence="3" id="KW-1185">Reference proteome</keyword>
<gene>
    <name evidence="2" type="ORF">ElyMa_002786500</name>
</gene>
<keyword evidence="1" id="KW-0472">Membrane</keyword>
<name>A0AAV4HN99_9GAST</name>
<evidence type="ECO:0000256" key="1">
    <source>
        <dbReference type="SAM" id="Phobius"/>
    </source>
</evidence>
<reference evidence="2 3" key="1">
    <citation type="journal article" date="2021" name="Elife">
        <title>Chloroplast acquisition without the gene transfer in kleptoplastic sea slugs, Plakobranchus ocellatus.</title>
        <authorList>
            <person name="Maeda T."/>
            <person name="Takahashi S."/>
            <person name="Yoshida T."/>
            <person name="Shimamura S."/>
            <person name="Takaki Y."/>
            <person name="Nagai Y."/>
            <person name="Toyoda A."/>
            <person name="Suzuki Y."/>
            <person name="Arimoto A."/>
            <person name="Ishii H."/>
            <person name="Satoh N."/>
            <person name="Nishiyama T."/>
            <person name="Hasebe M."/>
            <person name="Maruyama T."/>
            <person name="Minagawa J."/>
            <person name="Obokata J."/>
            <person name="Shigenobu S."/>
        </authorList>
    </citation>
    <scope>NUCLEOTIDE SEQUENCE [LARGE SCALE GENOMIC DNA]</scope>
</reference>